<evidence type="ECO:0000256" key="1">
    <source>
        <dbReference type="ARBA" id="ARBA00008950"/>
    </source>
</evidence>
<protein>
    <recommendedName>
        <fullName evidence="2">Phosphoesterase</fullName>
        <ecNumber evidence="2">3.1.4.-</ecNumber>
    </recommendedName>
</protein>
<dbReference type="NCBIfam" id="TIGR00040">
    <property type="entry name" value="yfcE"/>
    <property type="match status" value="1"/>
</dbReference>
<dbReference type="InterPro" id="IPR041802">
    <property type="entry name" value="MPP_YfcE"/>
</dbReference>
<dbReference type="InterPro" id="IPR053193">
    <property type="entry name" value="MetalloPDE_YfcE-like"/>
</dbReference>
<dbReference type="SUPFAM" id="SSF56300">
    <property type="entry name" value="Metallo-dependent phosphatases"/>
    <property type="match status" value="1"/>
</dbReference>
<gene>
    <name evidence="4" type="ORF">ENX07_02070</name>
</gene>
<dbReference type="EMBL" id="DTMQ01000014">
    <property type="protein sequence ID" value="HGE98845.1"/>
    <property type="molecule type" value="Genomic_DNA"/>
</dbReference>
<name>A0A7C3UNZ4_UNCW3</name>
<dbReference type="InterPro" id="IPR000979">
    <property type="entry name" value="Phosphodiesterase_MJ0936/Vps29"/>
</dbReference>
<dbReference type="PANTHER" id="PTHR43165:SF1">
    <property type="entry name" value="PHOSPHODIESTERASE MJ0936"/>
    <property type="match status" value="1"/>
</dbReference>
<dbReference type="CDD" id="cd00841">
    <property type="entry name" value="MPP_YfcE"/>
    <property type="match status" value="1"/>
</dbReference>
<proteinExistence type="inferred from homology"/>
<dbReference type="InterPro" id="IPR024654">
    <property type="entry name" value="Calcineurin-like_PHP_lpxH"/>
</dbReference>
<dbReference type="Pfam" id="PF12850">
    <property type="entry name" value="Metallophos_2"/>
    <property type="match status" value="1"/>
</dbReference>
<comment type="cofactor">
    <cofactor evidence="2">
        <name>a divalent metal cation</name>
        <dbReference type="ChEBI" id="CHEBI:60240"/>
    </cofactor>
</comment>
<dbReference type="GO" id="GO:0016787">
    <property type="term" value="F:hydrolase activity"/>
    <property type="evidence" value="ECO:0007669"/>
    <property type="project" value="UniProtKB-UniRule"/>
</dbReference>
<accession>A0A7C3UNZ4</accession>
<dbReference type="EC" id="3.1.4.-" evidence="2"/>
<evidence type="ECO:0000259" key="3">
    <source>
        <dbReference type="Pfam" id="PF12850"/>
    </source>
</evidence>
<organism evidence="4">
    <name type="scientific">candidate division WOR-3 bacterium</name>
    <dbReference type="NCBI Taxonomy" id="2052148"/>
    <lineage>
        <taxon>Bacteria</taxon>
        <taxon>Bacteria division WOR-3</taxon>
    </lineage>
</organism>
<sequence length="161" mass="17812">MVTPHQIGLISDTHDQKEKVLKAIEIFNQRGVAFVLHCGDYVAPFTLRLFATLKAPLQGVFGNCDGEKSGLAKAAEEYKFSLVNPPLKLTCGDKSILLYHKLPEEIKDDVDFIIFGHTHQSLLKPGRPFLLNPGEACGWLTGKATIAILDLKEKEAELIEI</sequence>
<evidence type="ECO:0000313" key="4">
    <source>
        <dbReference type="EMBL" id="HGE98845.1"/>
    </source>
</evidence>
<dbReference type="InterPro" id="IPR029052">
    <property type="entry name" value="Metallo-depent_PP-like"/>
</dbReference>
<comment type="caution">
    <text evidence="4">The sequence shown here is derived from an EMBL/GenBank/DDBJ whole genome shotgun (WGS) entry which is preliminary data.</text>
</comment>
<dbReference type="PANTHER" id="PTHR43165">
    <property type="entry name" value="METALLOPHOSPHOESTERASE"/>
    <property type="match status" value="1"/>
</dbReference>
<reference evidence="4" key="1">
    <citation type="journal article" date="2020" name="mSystems">
        <title>Genome- and Community-Level Interaction Insights into Carbon Utilization and Element Cycling Functions of Hydrothermarchaeota in Hydrothermal Sediment.</title>
        <authorList>
            <person name="Zhou Z."/>
            <person name="Liu Y."/>
            <person name="Xu W."/>
            <person name="Pan J."/>
            <person name="Luo Z.H."/>
            <person name="Li M."/>
        </authorList>
    </citation>
    <scope>NUCLEOTIDE SEQUENCE [LARGE SCALE GENOMIC DNA]</scope>
    <source>
        <strain evidence="4">SpSt-906</strain>
    </source>
</reference>
<keyword evidence="2" id="KW-0479">Metal-binding</keyword>
<dbReference type="Gene3D" id="3.60.21.10">
    <property type="match status" value="1"/>
</dbReference>
<dbReference type="GO" id="GO:0046872">
    <property type="term" value="F:metal ion binding"/>
    <property type="evidence" value="ECO:0007669"/>
    <property type="project" value="UniProtKB-KW"/>
</dbReference>
<dbReference type="AlphaFoldDB" id="A0A7C3UNZ4"/>
<comment type="similarity">
    <text evidence="1 2">Belongs to the metallophosphoesterase superfamily. YfcE family.</text>
</comment>
<evidence type="ECO:0000256" key="2">
    <source>
        <dbReference type="RuleBase" id="RU362039"/>
    </source>
</evidence>
<feature type="domain" description="Calcineurin-like phosphoesterase" evidence="3">
    <location>
        <begin position="6"/>
        <end position="153"/>
    </location>
</feature>